<evidence type="ECO:0000256" key="1">
    <source>
        <dbReference type="ARBA" id="ARBA00023015"/>
    </source>
</evidence>
<organism evidence="4 5">
    <name type="scientific">Granulicatella seriolae</name>
    <dbReference type="NCBI Taxonomy" id="2967226"/>
    <lineage>
        <taxon>Bacteria</taxon>
        <taxon>Bacillati</taxon>
        <taxon>Bacillota</taxon>
        <taxon>Bacilli</taxon>
        <taxon>Lactobacillales</taxon>
        <taxon>Carnobacteriaceae</taxon>
        <taxon>Granulicatella</taxon>
    </lineage>
</organism>
<reference evidence="4" key="3">
    <citation type="journal article" date="2023" name="Microbiol. Resour. Announc.">
        <title>Draft Genome Sequence of Granulicatella sp. Strain S8, Isolated from a Marine Fish, Seriola quinqueradiata.</title>
        <authorList>
            <person name="Lee M."/>
            <person name="Farooq A."/>
            <person name="Jeong J.B."/>
            <person name="Jung M.Y."/>
        </authorList>
    </citation>
    <scope>NUCLEOTIDE SEQUENCE</scope>
    <source>
        <strain evidence="4">S8</strain>
    </source>
</reference>
<dbReference type="InterPro" id="IPR002178">
    <property type="entry name" value="PTS_EIIA_type-2_dom"/>
</dbReference>
<dbReference type="InterPro" id="IPR050661">
    <property type="entry name" value="BglG_antiterminators"/>
</dbReference>
<dbReference type="PROSITE" id="PS51094">
    <property type="entry name" value="PTS_EIIA_TYPE_2"/>
    <property type="match status" value="1"/>
</dbReference>
<accession>A0ABT1WMQ3</accession>
<keyword evidence="1" id="KW-0805">Transcription regulation</keyword>
<dbReference type="Proteomes" id="UP001059480">
    <property type="component" value="Unassembled WGS sequence"/>
</dbReference>
<evidence type="ECO:0000256" key="2">
    <source>
        <dbReference type="ARBA" id="ARBA00023163"/>
    </source>
</evidence>
<evidence type="ECO:0000313" key="4">
    <source>
        <dbReference type="EMBL" id="MCQ9209788.1"/>
    </source>
</evidence>
<sequence>MGSRQILQKKDSVGYYPTLLKDLVQENIHVHIDCKDYNAAMKKIIAFSSRENASSKEFSKSILSREEMGSTSLYTGVALPHCDPSFVKKSELVIMTLNKPIQWGTNLVKMVVLIALAEKDVAIFKDVLIALYKSIEHKEVINELWKCSSANEVRNRVLVEVSRNV</sequence>
<dbReference type="Gene3D" id="3.40.930.10">
    <property type="entry name" value="Mannitol-specific EII, Chain A"/>
    <property type="match status" value="1"/>
</dbReference>
<evidence type="ECO:0000259" key="3">
    <source>
        <dbReference type="PROSITE" id="PS51094"/>
    </source>
</evidence>
<dbReference type="PANTHER" id="PTHR30185">
    <property type="entry name" value="CRYPTIC BETA-GLUCOSIDE BGL OPERON ANTITERMINATOR"/>
    <property type="match status" value="1"/>
</dbReference>
<dbReference type="InterPro" id="IPR016152">
    <property type="entry name" value="PTrfase/Anion_transptr"/>
</dbReference>
<reference evidence="4" key="2">
    <citation type="journal article" date="2023" name="Curr. Microbiol.">
        <title>Granulicatella seriolae sp. nov., a Novel Facultative Anaerobe Isolated from Yellowtail Marine Fish.</title>
        <authorList>
            <person name="Lee M."/>
            <person name="Choi Y.J."/>
            <person name="Farooq A."/>
            <person name="Jeong J.B."/>
            <person name="Jung M.Y."/>
        </authorList>
    </citation>
    <scope>NUCLEOTIDE SEQUENCE</scope>
    <source>
        <strain evidence="4">S8</strain>
    </source>
</reference>
<name>A0ABT1WMQ3_9LACT</name>
<proteinExistence type="predicted"/>
<feature type="domain" description="PTS EIIA type-2" evidence="3">
    <location>
        <begin position="21"/>
        <end position="161"/>
    </location>
</feature>
<keyword evidence="5" id="KW-1185">Reference proteome</keyword>
<evidence type="ECO:0000313" key="5">
    <source>
        <dbReference type="Proteomes" id="UP001059480"/>
    </source>
</evidence>
<protein>
    <submittedName>
        <fullName evidence="4">PTS sugar transporter subunit IIA</fullName>
    </submittedName>
</protein>
<keyword evidence="2" id="KW-0804">Transcription</keyword>
<comment type="caution">
    <text evidence="4">The sequence shown here is derived from an EMBL/GenBank/DDBJ whole genome shotgun (WGS) entry which is preliminary data.</text>
</comment>
<keyword evidence="4" id="KW-0762">Sugar transport</keyword>
<dbReference type="PANTHER" id="PTHR30185:SF18">
    <property type="entry name" value="TRANSCRIPTIONAL REGULATOR MTLR"/>
    <property type="match status" value="1"/>
</dbReference>
<dbReference type="EMBL" id="JANHNZ010000003">
    <property type="protein sequence ID" value="MCQ9209788.1"/>
    <property type="molecule type" value="Genomic_DNA"/>
</dbReference>
<keyword evidence="4" id="KW-0813">Transport</keyword>
<dbReference type="SUPFAM" id="SSF55804">
    <property type="entry name" value="Phoshotransferase/anion transport protein"/>
    <property type="match status" value="1"/>
</dbReference>
<dbReference type="Pfam" id="PF00359">
    <property type="entry name" value="PTS_EIIA_2"/>
    <property type="match status" value="1"/>
</dbReference>
<gene>
    <name evidence="4" type="ORF">NPA36_04415</name>
</gene>
<reference evidence="4" key="1">
    <citation type="submission" date="2022-07" db="EMBL/GenBank/DDBJ databases">
        <authorList>
            <person name="Jung M.-Y."/>
            <person name="Lee M."/>
        </authorList>
    </citation>
    <scope>NUCLEOTIDE SEQUENCE</scope>
    <source>
        <strain evidence="4">S8</strain>
    </source>
</reference>